<evidence type="ECO:0000313" key="3">
    <source>
        <dbReference type="EMBL" id="TZF90897.1"/>
    </source>
</evidence>
<proteinExistence type="predicted"/>
<dbReference type="AlphaFoldDB" id="A0A5D8Z8A3"/>
<dbReference type="GO" id="GO:0000160">
    <property type="term" value="P:phosphorelay signal transduction system"/>
    <property type="evidence" value="ECO:0007669"/>
    <property type="project" value="InterPro"/>
</dbReference>
<accession>A0A5D8Z8A3</accession>
<evidence type="ECO:0000313" key="4">
    <source>
        <dbReference type="Proteomes" id="UP000323164"/>
    </source>
</evidence>
<dbReference type="EMBL" id="VTRV01000023">
    <property type="protein sequence ID" value="TZF90897.1"/>
    <property type="molecule type" value="Genomic_DNA"/>
</dbReference>
<dbReference type="InterPro" id="IPR011006">
    <property type="entry name" value="CheY-like_superfamily"/>
</dbReference>
<reference evidence="3 4" key="1">
    <citation type="submission" date="2019-08" db="EMBL/GenBank/DDBJ databases">
        <title>Draft genome sequence of Lysobacter sp. UKS-15.</title>
        <authorList>
            <person name="Im W.-T."/>
        </authorList>
    </citation>
    <scope>NUCLEOTIDE SEQUENCE [LARGE SCALE GENOMIC DNA]</scope>
    <source>
        <strain evidence="3 4">UKS-15</strain>
    </source>
</reference>
<dbReference type="Pfam" id="PF00072">
    <property type="entry name" value="Response_reg"/>
    <property type="match status" value="1"/>
</dbReference>
<feature type="domain" description="Response regulatory" evidence="2">
    <location>
        <begin position="1"/>
        <end position="63"/>
    </location>
</feature>
<organism evidence="3 4">
    <name type="scientific">Cognatilysobacter lacus</name>
    <dbReference type="NCBI Taxonomy" id="1643323"/>
    <lineage>
        <taxon>Bacteria</taxon>
        <taxon>Pseudomonadati</taxon>
        <taxon>Pseudomonadota</taxon>
        <taxon>Gammaproteobacteria</taxon>
        <taxon>Lysobacterales</taxon>
        <taxon>Lysobacteraceae</taxon>
        <taxon>Cognatilysobacter</taxon>
    </lineage>
</organism>
<sequence>MPCISGCDVARRLRESGTQVPLIALTGWGQATDREQALAAGFNRHLLKPVAIPLLLDLLSSRPSSAARPVERPG</sequence>
<dbReference type="SUPFAM" id="SSF52172">
    <property type="entry name" value="CheY-like"/>
    <property type="match status" value="1"/>
</dbReference>
<comment type="caution">
    <text evidence="1">Lacks conserved residue(s) required for the propagation of feature annotation.</text>
</comment>
<dbReference type="Proteomes" id="UP000323164">
    <property type="component" value="Unassembled WGS sequence"/>
</dbReference>
<keyword evidence="4" id="KW-1185">Reference proteome</keyword>
<evidence type="ECO:0000256" key="1">
    <source>
        <dbReference type="PROSITE-ProRule" id="PRU00169"/>
    </source>
</evidence>
<name>A0A5D8Z8A3_9GAMM</name>
<dbReference type="OrthoDB" id="9802186at2"/>
<evidence type="ECO:0000259" key="2">
    <source>
        <dbReference type="PROSITE" id="PS50110"/>
    </source>
</evidence>
<dbReference type="Gene3D" id="3.40.50.2300">
    <property type="match status" value="1"/>
</dbReference>
<protein>
    <submittedName>
        <fullName evidence="3">Response regulator</fullName>
    </submittedName>
</protein>
<gene>
    <name evidence="3" type="ORF">FW784_03515</name>
</gene>
<dbReference type="PROSITE" id="PS50110">
    <property type="entry name" value="RESPONSE_REGULATORY"/>
    <property type="match status" value="1"/>
</dbReference>
<comment type="caution">
    <text evidence="3">The sequence shown here is derived from an EMBL/GenBank/DDBJ whole genome shotgun (WGS) entry which is preliminary data.</text>
</comment>
<dbReference type="InterPro" id="IPR001789">
    <property type="entry name" value="Sig_transdc_resp-reg_receiver"/>
</dbReference>